<evidence type="ECO:0000313" key="3">
    <source>
        <dbReference type="Proteomes" id="UP000449092"/>
    </source>
</evidence>
<comment type="caution">
    <text evidence="2">The sequence shown here is derived from an EMBL/GenBank/DDBJ whole genome shotgun (WGS) entry which is preliminary data.</text>
</comment>
<gene>
    <name evidence="2" type="ORF">F4X82_02490</name>
</gene>
<evidence type="ECO:0000313" key="2">
    <source>
        <dbReference type="EMBL" id="MYE38357.1"/>
    </source>
</evidence>
<organism evidence="2 3">
    <name type="scientific">Candidatus Spechtbacteria bacterium SB0662_bin_43</name>
    <dbReference type="NCBI Taxonomy" id="2604897"/>
    <lineage>
        <taxon>Bacteria</taxon>
        <taxon>Candidatus Spechtiibacteriota</taxon>
    </lineage>
</organism>
<evidence type="ECO:0000256" key="1">
    <source>
        <dbReference type="SAM" id="MobiDB-lite"/>
    </source>
</evidence>
<name>A0A845DAH4_9BACT</name>
<dbReference type="Proteomes" id="UP000449092">
    <property type="component" value="Unassembled WGS sequence"/>
</dbReference>
<proteinExistence type="predicted"/>
<protein>
    <submittedName>
        <fullName evidence="2">Uncharacterized protein</fullName>
    </submittedName>
</protein>
<feature type="region of interest" description="Disordered" evidence="1">
    <location>
        <begin position="120"/>
        <end position="143"/>
    </location>
</feature>
<dbReference type="EMBL" id="VXOY01000020">
    <property type="protein sequence ID" value="MYE38357.1"/>
    <property type="molecule type" value="Genomic_DNA"/>
</dbReference>
<accession>A0A845DAH4</accession>
<sequence>MLSFDTILLNIANAQVDGDLAQYIDALPNNKTIDEIAEEERINTETLRYFVKCVLLGVLPFHFFVQELVDELDIVEEDAISVAKSVRKKILAPFVRQIVEMQDEAEKRFLETQDDDYREHYLKQQKESQDNNLEEQHNDIDQE</sequence>
<dbReference type="AlphaFoldDB" id="A0A845DAH4"/>
<reference evidence="2 3" key="1">
    <citation type="submission" date="2019-09" db="EMBL/GenBank/DDBJ databases">
        <title>Characterisation of the sponge microbiome using genome-centric metagenomics.</title>
        <authorList>
            <person name="Engelberts J.P."/>
            <person name="Robbins S.J."/>
            <person name="De Goeij J.M."/>
            <person name="Aranda M."/>
            <person name="Bell S.C."/>
            <person name="Webster N.S."/>
        </authorList>
    </citation>
    <scope>NUCLEOTIDE SEQUENCE [LARGE SCALE GENOMIC DNA]</scope>
    <source>
        <strain evidence="2">SB0662_bin_43</strain>
    </source>
</reference>